<dbReference type="AlphaFoldDB" id="A0A484HLS3"/>
<reference evidence="1" key="1">
    <citation type="submission" date="2019-01" db="EMBL/GenBank/DDBJ databases">
        <authorList>
            <consortium name="Genoscope - CEA"/>
            <person name="William W."/>
        </authorList>
    </citation>
    <scope>NUCLEOTIDE SEQUENCE</scope>
    <source>
        <strain evidence="1">CR-1</strain>
    </source>
</reference>
<evidence type="ECO:0000313" key="1">
    <source>
        <dbReference type="EMBL" id="VEN75385.1"/>
    </source>
</evidence>
<proteinExistence type="predicted"/>
<protein>
    <submittedName>
        <fullName evidence="1">Uncharacterized protein</fullName>
    </submittedName>
</protein>
<sequence>MKIPEDDMTIDERMECFGEFHLADPVCRKFCSISLRCVMERDEKARAEMLEELVFTDSASMKMQ</sequence>
<name>A0A484HLS3_9BACT</name>
<dbReference type="EMBL" id="CAACVI010000051">
    <property type="protein sequence ID" value="VEN75385.1"/>
    <property type="molecule type" value="Genomic_DNA"/>
</dbReference>
<organism evidence="1">
    <name type="scientific">uncultured Desulfobacteraceae bacterium</name>
    <dbReference type="NCBI Taxonomy" id="218296"/>
    <lineage>
        <taxon>Bacteria</taxon>
        <taxon>Pseudomonadati</taxon>
        <taxon>Thermodesulfobacteriota</taxon>
        <taxon>Desulfobacteria</taxon>
        <taxon>Desulfobacterales</taxon>
        <taxon>Desulfobacteraceae</taxon>
        <taxon>environmental samples</taxon>
    </lineage>
</organism>
<accession>A0A484HLS3</accession>
<gene>
    <name evidence="1" type="ORF">EPICR_80078</name>
</gene>